<feature type="region of interest" description="Disordered" evidence="1">
    <location>
        <begin position="592"/>
        <end position="633"/>
    </location>
</feature>
<dbReference type="PANTHER" id="PTHR47102">
    <property type="entry name" value="PROTEIN BNI1"/>
    <property type="match status" value="1"/>
</dbReference>
<evidence type="ECO:0000313" key="4">
    <source>
        <dbReference type="Proteomes" id="UP000242180"/>
    </source>
</evidence>
<sequence>MNSTASPSSSSSSPPRLLNRVSGFFMQKKPTGRESGGNQTTSSIPSVVMEEDAQSSRADSMFSSLSSIRPNPNSPPPLRTVRLDQPIVHESPSPITPPPSASPSKMRPEDVDAAFEQLMQEYALAANIRPSLTQLTTEQKSALLQSSQARTQRKSSTFSAATQFFSTLRGNKNSSNHYGTVAASSDMLANHQVTLPTDLFAASDAAEQKRRMIGAPKRSKHKSSPQYFVRLLNETPARALEDTDVSDLRIFLRNVVVSWTTEFLALGGYEAIGNVFRQMKHVPKRMPSDDKLLQQFAKCFKAIMTHEASGIEKVLTDPSPLVHVRDLLFGPADPKVKAVYGLDIVTRGQLLQLLCTLPSLQVTTRDGRYIHGYDVLCGLLLDKADDEEDEKKDTNYPFRMSLKADPQTVMKMIVKGGVAPRYTAWMREIQHTVDRHIEPITFLAQVLDYRFESAFRQLKSSPHQPPTKGDTLANGEPEGLVMVDEGVVDYLITHLRLIFTLVMTPPTQFQGEYDDYQQEKVRLEIMLSGFDKIAKALQQCPHPTLYASYVRYLQPLISPRADLTIPSMSSSASSTSTVDDLMARWNREMTLHQPQQQQGNDNASSSSSWQDTDDDDEDLENYDDIFDTDEASL</sequence>
<dbReference type="InParanoid" id="A0A1X2HM17"/>
<feature type="domain" description="Formin GTPase-binding" evidence="2">
    <location>
        <begin position="103"/>
        <end position="357"/>
    </location>
</feature>
<dbReference type="Gene3D" id="1.25.10.10">
    <property type="entry name" value="Leucine-rich Repeat Variant"/>
    <property type="match status" value="1"/>
</dbReference>
<dbReference type="SMART" id="SM01140">
    <property type="entry name" value="Drf_GBD"/>
    <property type="match status" value="1"/>
</dbReference>
<dbReference type="OMA" id="QMKEAPK"/>
<feature type="compositionally biased region" description="Polar residues" evidence="1">
    <location>
        <begin position="36"/>
        <end position="45"/>
    </location>
</feature>
<dbReference type="InterPro" id="IPR051661">
    <property type="entry name" value="Actin_filament_regulator"/>
</dbReference>
<dbReference type="Proteomes" id="UP000242180">
    <property type="component" value="Unassembled WGS sequence"/>
</dbReference>
<feature type="compositionally biased region" description="Low complexity" evidence="1">
    <location>
        <begin position="1"/>
        <end position="15"/>
    </location>
</feature>
<evidence type="ECO:0000313" key="3">
    <source>
        <dbReference type="EMBL" id="ORZ00440.1"/>
    </source>
</evidence>
<keyword evidence="4" id="KW-1185">Reference proteome</keyword>
<dbReference type="OrthoDB" id="2155261at2759"/>
<reference evidence="3 4" key="1">
    <citation type="submission" date="2016-07" db="EMBL/GenBank/DDBJ databases">
        <title>Pervasive Adenine N6-methylation of Active Genes in Fungi.</title>
        <authorList>
            <consortium name="DOE Joint Genome Institute"/>
            <person name="Mondo S.J."/>
            <person name="Dannebaum R.O."/>
            <person name="Kuo R.C."/>
            <person name="Labutti K."/>
            <person name="Haridas S."/>
            <person name="Kuo A."/>
            <person name="Salamov A."/>
            <person name="Ahrendt S.R."/>
            <person name="Lipzen A."/>
            <person name="Sullivan W."/>
            <person name="Andreopoulos W.B."/>
            <person name="Clum A."/>
            <person name="Lindquist E."/>
            <person name="Daum C."/>
            <person name="Ramamoorthy G.K."/>
            <person name="Gryganskyi A."/>
            <person name="Culley D."/>
            <person name="Magnuson J.K."/>
            <person name="James T.Y."/>
            <person name="O'Malley M.A."/>
            <person name="Stajich J.E."/>
            <person name="Spatafora J.W."/>
            <person name="Visel A."/>
            <person name="Grigoriev I.V."/>
        </authorList>
    </citation>
    <scope>NUCLEOTIDE SEQUENCE [LARGE SCALE GENOMIC DNA]</scope>
    <source>
        <strain evidence="3 4">NRRL 2496</strain>
    </source>
</reference>
<dbReference type="AlphaFoldDB" id="A0A1X2HM17"/>
<evidence type="ECO:0000259" key="2">
    <source>
        <dbReference type="SMART" id="SM01140"/>
    </source>
</evidence>
<dbReference type="GO" id="GO:0030036">
    <property type="term" value="P:actin cytoskeleton organization"/>
    <property type="evidence" value="ECO:0007669"/>
    <property type="project" value="InterPro"/>
</dbReference>
<dbReference type="PANTHER" id="PTHR47102:SF2">
    <property type="entry name" value="PROTEIN BNI1"/>
    <property type="match status" value="1"/>
</dbReference>
<gene>
    <name evidence="3" type="ORF">BCR43DRAFT_485221</name>
</gene>
<dbReference type="SUPFAM" id="SSF48371">
    <property type="entry name" value="ARM repeat"/>
    <property type="match status" value="1"/>
</dbReference>
<dbReference type="InterPro" id="IPR010473">
    <property type="entry name" value="GTPase-bd"/>
</dbReference>
<proteinExistence type="predicted"/>
<protein>
    <submittedName>
        <fullName evidence="3">Armadillo-type protein</fullName>
    </submittedName>
</protein>
<name>A0A1X2HM17_SYNRA</name>
<dbReference type="EMBL" id="MCGN01000002">
    <property type="protein sequence ID" value="ORZ00440.1"/>
    <property type="molecule type" value="Genomic_DNA"/>
</dbReference>
<feature type="compositionally biased region" description="Acidic residues" evidence="1">
    <location>
        <begin position="611"/>
        <end position="633"/>
    </location>
</feature>
<feature type="region of interest" description="Disordered" evidence="1">
    <location>
        <begin position="1"/>
        <end position="108"/>
    </location>
</feature>
<evidence type="ECO:0000256" key="1">
    <source>
        <dbReference type="SAM" id="MobiDB-lite"/>
    </source>
</evidence>
<organism evidence="3 4">
    <name type="scientific">Syncephalastrum racemosum</name>
    <name type="common">Filamentous fungus</name>
    <dbReference type="NCBI Taxonomy" id="13706"/>
    <lineage>
        <taxon>Eukaryota</taxon>
        <taxon>Fungi</taxon>
        <taxon>Fungi incertae sedis</taxon>
        <taxon>Mucoromycota</taxon>
        <taxon>Mucoromycotina</taxon>
        <taxon>Mucoromycetes</taxon>
        <taxon>Mucorales</taxon>
        <taxon>Syncephalastraceae</taxon>
        <taxon>Syncephalastrum</taxon>
    </lineage>
</organism>
<dbReference type="Pfam" id="PF06371">
    <property type="entry name" value="Drf_GBD"/>
    <property type="match status" value="1"/>
</dbReference>
<dbReference type="InterPro" id="IPR011989">
    <property type="entry name" value="ARM-like"/>
</dbReference>
<accession>A0A1X2HM17</accession>
<feature type="compositionally biased region" description="Low complexity" evidence="1">
    <location>
        <begin position="595"/>
        <end position="610"/>
    </location>
</feature>
<comment type="caution">
    <text evidence="3">The sequence shown here is derived from an EMBL/GenBank/DDBJ whole genome shotgun (WGS) entry which is preliminary data.</text>
</comment>
<dbReference type="InterPro" id="IPR016024">
    <property type="entry name" value="ARM-type_fold"/>
</dbReference>
<dbReference type="GO" id="GO:0031267">
    <property type="term" value="F:small GTPase binding"/>
    <property type="evidence" value="ECO:0007669"/>
    <property type="project" value="InterPro"/>
</dbReference>
<dbReference type="GO" id="GO:0003779">
    <property type="term" value="F:actin binding"/>
    <property type="evidence" value="ECO:0007669"/>
    <property type="project" value="InterPro"/>
</dbReference>